<evidence type="ECO:0000313" key="2">
    <source>
        <dbReference type="EMBL" id="RXN13281.1"/>
    </source>
</evidence>
<organism evidence="2 4">
    <name type="scientific">Labeo rohita</name>
    <name type="common">Indian major carp</name>
    <name type="synonym">Cyprinus rohita</name>
    <dbReference type="NCBI Taxonomy" id="84645"/>
    <lineage>
        <taxon>Eukaryota</taxon>
        <taxon>Metazoa</taxon>
        <taxon>Chordata</taxon>
        <taxon>Craniata</taxon>
        <taxon>Vertebrata</taxon>
        <taxon>Euteleostomi</taxon>
        <taxon>Actinopterygii</taxon>
        <taxon>Neopterygii</taxon>
        <taxon>Teleostei</taxon>
        <taxon>Ostariophysi</taxon>
        <taxon>Cypriniformes</taxon>
        <taxon>Cyprinidae</taxon>
        <taxon>Labeoninae</taxon>
        <taxon>Labeonini</taxon>
        <taxon>Labeo</taxon>
    </lineage>
</organism>
<dbReference type="EMBL" id="QBIY01012990">
    <property type="protein sequence ID" value="RXN13281.1"/>
    <property type="molecule type" value="Genomic_DNA"/>
</dbReference>
<protein>
    <submittedName>
        <fullName evidence="2">Uncharacterized protein</fullName>
    </submittedName>
</protein>
<dbReference type="EMBL" id="QBIY01012808">
    <property type="protein sequence ID" value="RXN16066.1"/>
    <property type="molecule type" value="Genomic_DNA"/>
</dbReference>
<evidence type="ECO:0000313" key="3">
    <source>
        <dbReference type="EMBL" id="RXN16066.1"/>
    </source>
</evidence>
<feature type="compositionally biased region" description="Polar residues" evidence="1">
    <location>
        <begin position="77"/>
        <end position="89"/>
    </location>
</feature>
<feature type="region of interest" description="Disordered" evidence="1">
    <location>
        <begin position="1"/>
        <end position="39"/>
    </location>
</feature>
<gene>
    <name evidence="3" type="ORF">ROHU_008465</name>
    <name evidence="2" type="ORF">ROHU_029040</name>
</gene>
<evidence type="ECO:0000313" key="4">
    <source>
        <dbReference type="Proteomes" id="UP000290572"/>
    </source>
</evidence>
<reference evidence="2 4" key="1">
    <citation type="submission" date="2018-03" db="EMBL/GenBank/DDBJ databases">
        <title>Draft genome sequence of Rohu Carp (Labeo rohita).</title>
        <authorList>
            <person name="Das P."/>
            <person name="Kushwaha B."/>
            <person name="Joshi C.G."/>
            <person name="Kumar D."/>
            <person name="Nagpure N.S."/>
            <person name="Sahoo L."/>
            <person name="Das S.P."/>
            <person name="Bit A."/>
            <person name="Patnaik S."/>
            <person name="Meher P.K."/>
            <person name="Jayasankar P."/>
            <person name="Koringa P.G."/>
            <person name="Patel N.V."/>
            <person name="Hinsu A.T."/>
            <person name="Kumar R."/>
            <person name="Pandey M."/>
            <person name="Agarwal S."/>
            <person name="Srivastava S."/>
            <person name="Singh M."/>
            <person name="Iquebal M.A."/>
            <person name="Jaiswal S."/>
            <person name="Angadi U.B."/>
            <person name="Kumar N."/>
            <person name="Raza M."/>
            <person name="Shah T.M."/>
            <person name="Rai A."/>
            <person name="Jena J.K."/>
        </authorList>
    </citation>
    <scope>NUCLEOTIDE SEQUENCE [LARGE SCALE GENOMIC DNA]</scope>
    <source>
        <strain evidence="2">DASCIFA01</strain>
        <tissue evidence="2">Testis</tissue>
    </source>
</reference>
<comment type="caution">
    <text evidence="2">The sequence shown here is derived from an EMBL/GenBank/DDBJ whole genome shotgun (WGS) entry which is preliminary data.</text>
</comment>
<feature type="region of interest" description="Disordered" evidence="1">
    <location>
        <begin position="63"/>
        <end position="89"/>
    </location>
</feature>
<name>A0A498LYH1_LABRO</name>
<dbReference type="Proteomes" id="UP000290572">
    <property type="component" value="Unassembled WGS sequence"/>
</dbReference>
<proteinExistence type="predicted"/>
<evidence type="ECO:0000256" key="1">
    <source>
        <dbReference type="SAM" id="MobiDB-lite"/>
    </source>
</evidence>
<dbReference type="AlphaFoldDB" id="A0A498LYH1"/>
<accession>A0A498LYH1</accession>
<keyword evidence="4" id="KW-1185">Reference proteome</keyword>
<sequence>MSRRGRTSIYPPAPATAVPKRADGPIGSAPAGNTTVQSNDPVLSALSSIQSLLSDMNSRIQALESGSVPKSTKEKSTSGPASFNPASATVQLPVAPGYQLY</sequence>